<evidence type="ECO:0000256" key="1">
    <source>
        <dbReference type="SAM" id="Phobius"/>
    </source>
</evidence>
<dbReference type="EMBL" id="JAFBEE010000001">
    <property type="protein sequence ID" value="MBM7613502.1"/>
    <property type="molecule type" value="Genomic_DNA"/>
</dbReference>
<dbReference type="Pfam" id="PF18917">
    <property type="entry name" value="LiaI-LiaF-like_TM1"/>
    <property type="match status" value="1"/>
</dbReference>
<feature type="transmembrane region" description="Helical" evidence="1">
    <location>
        <begin position="7"/>
        <end position="26"/>
    </location>
</feature>
<proteinExistence type="predicted"/>
<feature type="transmembrane region" description="Helical" evidence="1">
    <location>
        <begin position="32"/>
        <end position="50"/>
    </location>
</feature>
<evidence type="ECO:0000259" key="2">
    <source>
        <dbReference type="Pfam" id="PF18917"/>
    </source>
</evidence>
<reference evidence="3 4" key="1">
    <citation type="submission" date="2021-01" db="EMBL/GenBank/DDBJ databases">
        <title>Genomic Encyclopedia of Type Strains, Phase IV (KMG-IV): sequencing the most valuable type-strain genomes for metagenomic binning, comparative biology and taxonomic classification.</title>
        <authorList>
            <person name="Goeker M."/>
        </authorList>
    </citation>
    <scope>NUCLEOTIDE SEQUENCE [LARGE SCALE GENOMIC DNA]</scope>
    <source>
        <strain evidence="3 4">DSM 25890</strain>
    </source>
</reference>
<keyword evidence="1" id="KW-1133">Transmembrane helix</keyword>
<evidence type="ECO:0000313" key="3">
    <source>
        <dbReference type="EMBL" id="MBM7613502.1"/>
    </source>
</evidence>
<keyword evidence="1" id="KW-0812">Transmembrane</keyword>
<organism evidence="3 4">
    <name type="scientific">Alkaliphilus hydrothermalis</name>
    <dbReference type="NCBI Taxonomy" id="1482730"/>
    <lineage>
        <taxon>Bacteria</taxon>
        <taxon>Bacillati</taxon>
        <taxon>Bacillota</taxon>
        <taxon>Clostridia</taxon>
        <taxon>Peptostreptococcales</taxon>
        <taxon>Natronincolaceae</taxon>
        <taxon>Alkaliphilus</taxon>
    </lineage>
</organism>
<accession>A0ABS2NL01</accession>
<feature type="transmembrane region" description="Helical" evidence="1">
    <location>
        <begin position="57"/>
        <end position="76"/>
    </location>
</feature>
<keyword evidence="4" id="KW-1185">Reference proteome</keyword>
<evidence type="ECO:0000313" key="4">
    <source>
        <dbReference type="Proteomes" id="UP001314796"/>
    </source>
</evidence>
<comment type="caution">
    <text evidence="3">The sequence shown here is derived from an EMBL/GenBank/DDBJ whole genome shotgun (WGS) entry which is preliminary data.</text>
</comment>
<dbReference type="InterPro" id="IPR043726">
    <property type="entry name" value="LiaI-LiaF-like_TM1"/>
</dbReference>
<dbReference type="Proteomes" id="UP001314796">
    <property type="component" value="Unassembled WGS sequence"/>
</dbReference>
<protein>
    <recommendedName>
        <fullName evidence="2">LiaI-LiaF-like transmembrane region domain-containing protein</fullName>
    </recommendedName>
</protein>
<dbReference type="RefSeq" id="WP_204399795.1">
    <property type="nucleotide sequence ID" value="NZ_JAFBEE010000001.1"/>
</dbReference>
<sequence>MNRDRIVTGIILIGIGIMFLLANMGLVSWWSFSALFDFWPLILVVVGINIMFKKNTIVSVISWVLFFGVLIGFSFYNFNGDMASGRPGTHNMTIANQTETTEGDVKLVLGGVKMNMSSTENHLFDASYSSREIRTEERHNDNKVIIKVEPKEKNKFIKTNSDSEYFNAKLNKDVVWDIDASIGAVSGELDFGDLSIRNLDLDIGAGNIDLFMGDQYIQSNVEINTGASKLKLYIKEGVGVKIKLAGILSKTNLSDLGWVKEGDYYYSNNYQEAKSQINFDINVGVGKFDIIVR</sequence>
<gene>
    <name evidence="3" type="ORF">JOC73_000010</name>
</gene>
<name>A0ABS2NL01_9FIRM</name>
<keyword evidence="1" id="KW-0472">Membrane</keyword>
<feature type="domain" description="LiaI-LiaF-like transmembrane region" evidence="2">
    <location>
        <begin position="6"/>
        <end position="50"/>
    </location>
</feature>